<dbReference type="RefSeq" id="WP_188937744.1">
    <property type="nucleotide sequence ID" value="NZ_BMIA01000004.1"/>
</dbReference>
<keyword evidence="2" id="KW-1185">Reference proteome</keyword>
<dbReference type="SUPFAM" id="SSF55729">
    <property type="entry name" value="Acyl-CoA N-acyltransferases (Nat)"/>
    <property type="match status" value="1"/>
</dbReference>
<organism evidence="1 2">
    <name type="scientific">Dyadobacter endophyticus</name>
    <dbReference type="NCBI Taxonomy" id="1749036"/>
    <lineage>
        <taxon>Bacteria</taxon>
        <taxon>Pseudomonadati</taxon>
        <taxon>Bacteroidota</taxon>
        <taxon>Cytophagia</taxon>
        <taxon>Cytophagales</taxon>
        <taxon>Spirosomataceae</taxon>
        <taxon>Dyadobacter</taxon>
    </lineage>
</organism>
<comment type="caution">
    <text evidence="1">The sequence shown here is derived from an EMBL/GenBank/DDBJ whole genome shotgun (WGS) entry which is preliminary data.</text>
</comment>
<evidence type="ECO:0000313" key="1">
    <source>
        <dbReference type="EMBL" id="GGH49187.1"/>
    </source>
</evidence>
<dbReference type="Proteomes" id="UP000600214">
    <property type="component" value="Unassembled WGS sequence"/>
</dbReference>
<evidence type="ECO:0008006" key="3">
    <source>
        <dbReference type="Google" id="ProtNLM"/>
    </source>
</evidence>
<dbReference type="InterPro" id="IPR016181">
    <property type="entry name" value="Acyl_CoA_acyltransferase"/>
</dbReference>
<accession>A0ABQ1Z521</accession>
<dbReference type="Gene3D" id="3.40.630.30">
    <property type="match status" value="1"/>
</dbReference>
<reference evidence="2" key="1">
    <citation type="journal article" date="2019" name="Int. J. Syst. Evol. Microbiol.">
        <title>The Global Catalogue of Microorganisms (GCM) 10K type strain sequencing project: providing services to taxonomists for standard genome sequencing and annotation.</title>
        <authorList>
            <consortium name="The Broad Institute Genomics Platform"/>
            <consortium name="The Broad Institute Genome Sequencing Center for Infectious Disease"/>
            <person name="Wu L."/>
            <person name="Ma J."/>
        </authorList>
    </citation>
    <scope>NUCLEOTIDE SEQUENCE [LARGE SCALE GENOMIC DNA]</scope>
    <source>
        <strain evidence="2">CGMCC 1.15288</strain>
    </source>
</reference>
<protein>
    <recommendedName>
        <fullName evidence="3">N-acetyltransferase domain-containing protein</fullName>
    </recommendedName>
</protein>
<proteinExistence type="predicted"/>
<gene>
    <name evidence="1" type="ORF">GCM10007423_50970</name>
</gene>
<sequence>MPYPKFSGIDFSQHDVTEFNPDRTDVGIGFRCGRGEFVSYIKGQKIRNELKSFTSKCWLVSCEEGLAAYITLLADKLTMGAPILINEDVRYTTFPAVKIGWLAADPRAKGSGRRLMDWAMKYVILELVPRLGIRFMTVDALFDADLPEKPYDASGFYAKLGFRFTNPDELLPPADGFRTMYFDLMPLIQQINAIKHS</sequence>
<name>A0ABQ1Z521_9BACT</name>
<evidence type="ECO:0000313" key="2">
    <source>
        <dbReference type="Proteomes" id="UP000600214"/>
    </source>
</evidence>
<dbReference type="EMBL" id="BMIA01000004">
    <property type="protein sequence ID" value="GGH49187.1"/>
    <property type="molecule type" value="Genomic_DNA"/>
</dbReference>